<keyword evidence="10 12" id="KW-0413">Isomerase</keyword>
<dbReference type="GO" id="GO:0003677">
    <property type="term" value="F:DNA binding"/>
    <property type="evidence" value="ECO:0007669"/>
    <property type="project" value="UniProtKB-UniRule"/>
</dbReference>
<dbReference type="Proteomes" id="UP000295325">
    <property type="component" value="Unassembled WGS sequence"/>
</dbReference>
<dbReference type="Pfam" id="PF04851">
    <property type="entry name" value="ResIII"/>
    <property type="match status" value="1"/>
</dbReference>
<dbReference type="InterPro" id="IPR001650">
    <property type="entry name" value="Helicase_C-like"/>
</dbReference>
<evidence type="ECO:0000313" key="15">
    <source>
        <dbReference type="EMBL" id="TDT61642.1"/>
    </source>
</evidence>
<dbReference type="GO" id="GO:0006269">
    <property type="term" value="P:DNA replication, synthesis of primer"/>
    <property type="evidence" value="ECO:0007669"/>
    <property type="project" value="UniProtKB-KW"/>
</dbReference>
<comment type="catalytic activity">
    <reaction evidence="11 12">
        <text>ATP + H2O = ADP + phosphate + H(+)</text>
        <dbReference type="Rhea" id="RHEA:13065"/>
        <dbReference type="ChEBI" id="CHEBI:15377"/>
        <dbReference type="ChEBI" id="CHEBI:15378"/>
        <dbReference type="ChEBI" id="CHEBI:30616"/>
        <dbReference type="ChEBI" id="CHEBI:43474"/>
        <dbReference type="ChEBI" id="CHEBI:456216"/>
        <dbReference type="EC" id="5.6.2.4"/>
    </reaction>
</comment>
<feature type="binding site" evidence="12">
    <location>
        <position position="528"/>
    </location>
    <ligand>
        <name>Zn(2+)</name>
        <dbReference type="ChEBI" id="CHEBI:29105"/>
        <label>2</label>
    </ligand>
</feature>
<dbReference type="GO" id="GO:0006310">
    <property type="term" value="P:DNA recombination"/>
    <property type="evidence" value="ECO:0007669"/>
    <property type="project" value="InterPro"/>
</dbReference>
<keyword evidence="3 12" id="KW-0479">Metal-binding</keyword>
<comment type="function">
    <text evidence="12">Initiates the restart of stalled replication forks, which reloads the replicative helicase on sites other than the origin of replication. Recognizes and binds to abandoned replication forks and remodels them to uncover a helicase loading site. Promotes assembly of the primosome at these replication forks.</text>
</comment>
<dbReference type="InterPro" id="IPR027417">
    <property type="entry name" value="P-loop_NTPase"/>
</dbReference>
<dbReference type="FunFam" id="3.40.50.300:FF:000489">
    <property type="entry name" value="Primosome assembly protein PriA"/>
    <property type="match status" value="1"/>
</dbReference>
<dbReference type="SUPFAM" id="SSF52540">
    <property type="entry name" value="P-loop containing nucleoside triphosphate hydrolases"/>
    <property type="match status" value="2"/>
</dbReference>
<protein>
    <recommendedName>
        <fullName evidence="12">Replication restart protein PriA</fullName>
    </recommendedName>
    <alternativeName>
        <fullName evidence="12">ATP-dependent DNA helicase PriA</fullName>
        <ecNumber evidence="12">5.6.2.4</ecNumber>
    </alternativeName>
    <alternativeName>
        <fullName evidence="12">DNA 3'-5' helicase PriA</fullName>
    </alternativeName>
</protein>
<reference evidence="15 16" key="1">
    <citation type="submission" date="2019-03" db="EMBL/GenBank/DDBJ databases">
        <title>Genomic Encyclopedia of Type Strains, Phase IV (KMG-IV): sequencing the most valuable type-strain genomes for metagenomic binning, comparative biology and taxonomic classification.</title>
        <authorList>
            <person name="Goeker M."/>
        </authorList>
    </citation>
    <scope>NUCLEOTIDE SEQUENCE [LARGE SCALE GENOMIC DNA]</scope>
    <source>
        <strain evidence="15 16">DSM 24455</strain>
    </source>
</reference>
<dbReference type="OrthoDB" id="9759544at2"/>
<evidence type="ECO:0000256" key="1">
    <source>
        <dbReference type="ARBA" id="ARBA00022515"/>
    </source>
</evidence>
<dbReference type="EMBL" id="SOAZ01000006">
    <property type="protein sequence ID" value="TDT61642.1"/>
    <property type="molecule type" value="Genomic_DNA"/>
</dbReference>
<keyword evidence="4 12" id="KW-0547">Nucleotide-binding</keyword>
<evidence type="ECO:0000313" key="16">
    <source>
        <dbReference type="Proteomes" id="UP000295325"/>
    </source>
</evidence>
<dbReference type="PANTHER" id="PTHR30580">
    <property type="entry name" value="PRIMOSOMAL PROTEIN N"/>
    <property type="match status" value="1"/>
</dbReference>
<comment type="similarity">
    <text evidence="12">Belongs to the helicase family. PriA subfamily.</text>
</comment>
<name>A0A4R7KR07_9CLOT</name>
<dbReference type="Pfam" id="PF18074">
    <property type="entry name" value="PriA_C"/>
    <property type="match status" value="1"/>
</dbReference>
<dbReference type="InterPro" id="IPR041222">
    <property type="entry name" value="PriA_3primeBD"/>
</dbReference>
<dbReference type="SMART" id="SM00490">
    <property type="entry name" value="HELICc"/>
    <property type="match status" value="1"/>
</dbReference>
<evidence type="ECO:0000256" key="8">
    <source>
        <dbReference type="ARBA" id="ARBA00022840"/>
    </source>
</evidence>
<dbReference type="GO" id="GO:0006302">
    <property type="term" value="P:double-strand break repair"/>
    <property type="evidence" value="ECO:0007669"/>
    <property type="project" value="InterPro"/>
</dbReference>
<feature type="binding site" evidence="12">
    <location>
        <position position="556"/>
    </location>
    <ligand>
        <name>Zn(2+)</name>
        <dbReference type="ChEBI" id="CHEBI:29105"/>
        <label>1</label>
    </ligand>
</feature>
<dbReference type="CDD" id="cd18804">
    <property type="entry name" value="SF2_C_priA"/>
    <property type="match status" value="1"/>
</dbReference>
<dbReference type="Pfam" id="PF17764">
    <property type="entry name" value="PriA_3primeBD"/>
    <property type="match status" value="1"/>
</dbReference>
<dbReference type="Pfam" id="PF18319">
    <property type="entry name" value="Zn_ribbon_PriA"/>
    <property type="match status" value="1"/>
</dbReference>
<comment type="caution">
    <text evidence="15">The sequence shown here is derived from an EMBL/GenBank/DDBJ whole genome shotgun (WGS) entry which is preliminary data.</text>
</comment>
<evidence type="ECO:0000259" key="14">
    <source>
        <dbReference type="PROSITE" id="PS51194"/>
    </source>
</evidence>
<comment type="catalytic activity">
    <reaction evidence="12">
        <text>Couples ATP hydrolysis with the unwinding of duplex DNA by translocating in the 3'-5' direction.</text>
        <dbReference type="EC" id="5.6.2.4"/>
    </reaction>
</comment>
<dbReference type="NCBIfam" id="TIGR00595">
    <property type="entry name" value="priA"/>
    <property type="match status" value="1"/>
</dbReference>
<comment type="cofactor">
    <cofactor evidence="12">
        <name>Zn(2+)</name>
        <dbReference type="ChEBI" id="CHEBI:29105"/>
    </cofactor>
    <text evidence="12">Binds 2 zinc ions per subunit.</text>
</comment>
<dbReference type="Gene3D" id="3.40.1440.60">
    <property type="entry name" value="PriA, 3(prime) DNA-binding domain"/>
    <property type="match status" value="1"/>
</dbReference>
<dbReference type="PROSITE" id="PS51192">
    <property type="entry name" value="HELICASE_ATP_BIND_1"/>
    <property type="match status" value="1"/>
</dbReference>
<dbReference type="InterPro" id="IPR014001">
    <property type="entry name" value="Helicase_ATP-bd"/>
</dbReference>
<dbReference type="Gene3D" id="3.40.50.300">
    <property type="entry name" value="P-loop containing nucleotide triphosphate hydrolases"/>
    <property type="match status" value="2"/>
</dbReference>
<dbReference type="InterPro" id="IPR041236">
    <property type="entry name" value="PriA_C"/>
</dbReference>
<dbReference type="FunFam" id="3.40.1440.60:FF:000001">
    <property type="entry name" value="Primosomal protein N"/>
    <property type="match status" value="1"/>
</dbReference>
<evidence type="ECO:0000256" key="11">
    <source>
        <dbReference type="ARBA" id="ARBA00048988"/>
    </source>
</evidence>
<dbReference type="CDD" id="cd17929">
    <property type="entry name" value="DEXHc_priA"/>
    <property type="match status" value="1"/>
</dbReference>
<evidence type="ECO:0000256" key="5">
    <source>
        <dbReference type="ARBA" id="ARBA00022801"/>
    </source>
</evidence>
<keyword evidence="1 12" id="KW-0639">Primosome</keyword>
<evidence type="ECO:0000256" key="6">
    <source>
        <dbReference type="ARBA" id="ARBA00022806"/>
    </source>
</evidence>
<dbReference type="SMART" id="SM00487">
    <property type="entry name" value="DEXDc"/>
    <property type="match status" value="1"/>
</dbReference>
<dbReference type="AlphaFoldDB" id="A0A4R7KR07"/>
<evidence type="ECO:0000256" key="7">
    <source>
        <dbReference type="ARBA" id="ARBA00022833"/>
    </source>
</evidence>
<feature type="binding site" evidence="12">
    <location>
        <position position="516"/>
    </location>
    <ligand>
        <name>Zn(2+)</name>
        <dbReference type="ChEBI" id="CHEBI:29105"/>
        <label>1</label>
    </ligand>
</feature>
<proteinExistence type="inferred from homology"/>
<dbReference type="GO" id="GO:0008270">
    <property type="term" value="F:zinc ion binding"/>
    <property type="evidence" value="ECO:0007669"/>
    <property type="project" value="UniProtKB-UniRule"/>
</dbReference>
<dbReference type="HAMAP" id="MF_00983">
    <property type="entry name" value="PriA"/>
    <property type="match status" value="1"/>
</dbReference>
<dbReference type="GO" id="GO:0043138">
    <property type="term" value="F:3'-5' DNA helicase activity"/>
    <property type="evidence" value="ECO:0007669"/>
    <property type="project" value="UniProtKB-EC"/>
</dbReference>
<keyword evidence="6 12" id="KW-0347">Helicase</keyword>
<feature type="domain" description="Helicase ATP-binding" evidence="13">
    <location>
        <begin position="288"/>
        <end position="454"/>
    </location>
</feature>
<dbReference type="GO" id="GO:1990077">
    <property type="term" value="C:primosome complex"/>
    <property type="evidence" value="ECO:0007669"/>
    <property type="project" value="UniProtKB-UniRule"/>
</dbReference>
<keyword evidence="9 12" id="KW-0238">DNA-binding</keyword>
<feature type="binding site" evidence="12">
    <location>
        <position position="525"/>
    </location>
    <ligand>
        <name>Zn(2+)</name>
        <dbReference type="ChEBI" id="CHEBI:29105"/>
        <label>2</label>
    </ligand>
</feature>
<evidence type="ECO:0000259" key="13">
    <source>
        <dbReference type="PROSITE" id="PS51192"/>
    </source>
</evidence>
<keyword evidence="5 12" id="KW-0378">Hydrolase</keyword>
<evidence type="ECO:0000256" key="4">
    <source>
        <dbReference type="ARBA" id="ARBA00022741"/>
    </source>
</evidence>
<feature type="binding site" evidence="12">
    <location>
        <position position="519"/>
    </location>
    <ligand>
        <name>Zn(2+)</name>
        <dbReference type="ChEBI" id="CHEBI:29105"/>
        <label>1</label>
    </ligand>
</feature>
<keyword evidence="8 12" id="KW-0067">ATP-binding</keyword>
<dbReference type="InterPro" id="IPR042115">
    <property type="entry name" value="PriA_3primeBD_sf"/>
</dbReference>
<feature type="binding site" evidence="12">
    <location>
        <position position="543"/>
    </location>
    <ligand>
        <name>Zn(2+)</name>
        <dbReference type="ChEBI" id="CHEBI:29105"/>
        <label>2</label>
    </ligand>
</feature>
<dbReference type="PROSITE" id="PS51194">
    <property type="entry name" value="HELICASE_CTER"/>
    <property type="match status" value="1"/>
</dbReference>
<dbReference type="GO" id="GO:0016887">
    <property type="term" value="F:ATP hydrolysis activity"/>
    <property type="evidence" value="ECO:0007669"/>
    <property type="project" value="RHEA"/>
</dbReference>
<dbReference type="PANTHER" id="PTHR30580:SF0">
    <property type="entry name" value="PRIMOSOMAL PROTEIN N"/>
    <property type="match status" value="1"/>
</dbReference>
<evidence type="ECO:0000256" key="9">
    <source>
        <dbReference type="ARBA" id="ARBA00023125"/>
    </source>
</evidence>
<dbReference type="InterPro" id="IPR040498">
    <property type="entry name" value="PriA_CRR"/>
</dbReference>
<dbReference type="EC" id="5.6.2.4" evidence="12"/>
<evidence type="ECO:0000256" key="3">
    <source>
        <dbReference type="ARBA" id="ARBA00022723"/>
    </source>
</evidence>
<dbReference type="GO" id="GO:0005524">
    <property type="term" value="F:ATP binding"/>
    <property type="evidence" value="ECO:0007669"/>
    <property type="project" value="UniProtKB-UniRule"/>
</dbReference>
<evidence type="ECO:0000256" key="2">
    <source>
        <dbReference type="ARBA" id="ARBA00022705"/>
    </source>
</evidence>
<keyword evidence="16" id="KW-1185">Reference proteome</keyword>
<dbReference type="InterPro" id="IPR006935">
    <property type="entry name" value="Helicase/UvrB_N"/>
</dbReference>
<feature type="binding site" evidence="12">
    <location>
        <position position="559"/>
    </location>
    <ligand>
        <name>Zn(2+)</name>
        <dbReference type="ChEBI" id="CHEBI:29105"/>
        <label>1</label>
    </ligand>
</feature>
<gene>
    <name evidence="12" type="primary">priA</name>
    <name evidence="15" type="ORF">EDD71_106126</name>
</gene>
<dbReference type="Pfam" id="PF00271">
    <property type="entry name" value="Helicase_C"/>
    <property type="match status" value="1"/>
</dbReference>
<comment type="subunit">
    <text evidence="12">Component of the replication restart primosome.</text>
</comment>
<sequence>MFKIASIIINNSAKEMDREFDYIIPDELEELIRSGMRVIVPFGSSNKYTEGYVMKIKQGTELTHYKLKKIIDVADKDVILTEELIELAYFIKNKYYCTMWDAIQTIVPAGISLKENIYIKLKAPLSIKIPDKYNEILSCIDDKKYVDISVIEKNFNKKLKRSIIFNMEREGIIELKRKMDQKVKEKTLDIYVPLEVEKCNEFIQNPPPRYRKQAEILKQIIDNKDEHTITELCRKYKCTPGVIKGLEGKGLLVKIKKEIYREPVKDEHVYPKVELTLDQKKALTAIIEGYKNGINTFLLHGVTGCGKTEIYLNLVEKFLKHGYGAIVLVPEIALTPQTVERFKGRFGEVVAVLHSRLSNGERFDEWRKIKSGEVKVVVGARSAVFAPVNNLKLIIIDEEHEYSYKSEMTPKYHTREIAEFRIKQNQGLLILGSATPSFESYYNAKSGAYGLVEITRRVDNKNLPEVRIVDMREELKAGNRSIFSVELFDSIKENLNRGHQTILFLNRRGYSTFVSCRACGYVSKCPHCDVSLTYHSSNNKLICHYCGFESKMHQVCPNCESKYIKYFGTGTERIESEIKKYFPNARVLRMDMDTTRKKGEHERIYNEFKNNNADILVGTQMISKGMDFKNVTLVGILAADMILNLPDFRSSERTFQLITQVSGRAGRGDKAGRVIVQTYDPEHYSIIYASKHDYVNFYNREIQIRKMLNHPPFTDILYVLLTSPKEDELIKACMELKDEFRYLYGRKDIEILGPVPNHISKIKNNYRWHIIFKGEIHKYYEIINETASKKLAGTSINFSFDVNPYSMI</sequence>
<organism evidence="15 16">
    <name type="scientific">Fonticella tunisiensis</name>
    <dbReference type="NCBI Taxonomy" id="1096341"/>
    <lineage>
        <taxon>Bacteria</taxon>
        <taxon>Bacillati</taxon>
        <taxon>Bacillota</taxon>
        <taxon>Clostridia</taxon>
        <taxon>Eubacteriales</taxon>
        <taxon>Clostridiaceae</taxon>
        <taxon>Fonticella</taxon>
    </lineage>
</organism>
<evidence type="ECO:0000256" key="10">
    <source>
        <dbReference type="ARBA" id="ARBA00023235"/>
    </source>
</evidence>
<keyword evidence="2 12" id="KW-0235">DNA replication</keyword>
<accession>A0A4R7KR07</accession>
<dbReference type="NCBIfam" id="NF004066">
    <property type="entry name" value="PRK05580.1-3"/>
    <property type="match status" value="1"/>
</dbReference>
<dbReference type="RefSeq" id="WP_133627749.1">
    <property type="nucleotide sequence ID" value="NZ_SOAZ01000006.1"/>
</dbReference>
<evidence type="ECO:0000256" key="12">
    <source>
        <dbReference type="HAMAP-Rule" id="MF_00983"/>
    </source>
</evidence>
<dbReference type="InterPro" id="IPR005259">
    <property type="entry name" value="PriA"/>
</dbReference>
<feature type="domain" description="Helicase C-terminal" evidence="14">
    <location>
        <begin position="551"/>
        <end position="725"/>
    </location>
</feature>
<dbReference type="GO" id="GO:0006270">
    <property type="term" value="P:DNA replication initiation"/>
    <property type="evidence" value="ECO:0007669"/>
    <property type="project" value="TreeGrafter"/>
</dbReference>
<keyword evidence="7 12" id="KW-0862">Zinc</keyword>
<feature type="binding site" evidence="12">
    <location>
        <position position="546"/>
    </location>
    <ligand>
        <name>Zn(2+)</name>
        <dbReference type="ChEBI" id="CHEBI:29105"/>
        <label>2</label>
    </ligand>
</feature>